<dbReference type="InterPro" id="IPR031807">
    <property type="entry name" value="HicB-like"/>
</dbReference>
<dbReference type="GeneID" id="14407275"/>
<sequence>MKKYTLPVVIEKDEDGYFAMCPALKGCYSQGDTYEEALENIKDAIRLVLQDMEECEDLISDINSFSLVAVEVTA</sequence>
<protein>
    <recommendedName>
        <fullName evidence="1">HicB-like antitoxin of toxin-antitoxin system domain-containing protein</fullName>
    </recommendedName>
</protein>
<dbReference type="Pfam" id="PF15919">
    <property type="entry name" value="HicB_lk_antitox"/>
    <property type="match status" value="1"/>
</dbReference>
<proteinExistence type="predicted"/>
<dbReference type="STRING" id="867904.Metho_1466"/>
<organism evidence="2 3">
    <name type="scientific">Methanomethylovorans hollandica (strain DSM 15978 / NBRC 107637 / DMS1)</name>
    <dbReference type="NCBI Taxonomy" id="867904"/>
    <lineage>
        <taxon>Archaea</taxon>
        <taxon>Methanobacteriati</taxon>
        <taxon>Methanobacteriota</taxon>
        <taxon>Stenosarchaea group</taxon>
        <taxon>Methanomicrobia</taxon>
        <taxon>Methanosarcinales</taxon>
        <taxon>Methanosarcinaceae</taxon>
        <taxon>Methanomethylovorans</taxon>
    </lineage>
</organism>
<evidence type="ECO:0000313" key="3">
    <source>
        <dbReference type="Proteomes" id="UP000010866"/>
    </source>
</evidence>
<feature type="domain" description="HicB-like antitoxin of toxin-antitoxin system" evidence="1">
    <location>
        <begin position="7"/>
        <end position="61"/>
    </location>
</feature>
<keyword evidence="3" id="KW-1185">Reference proteome</keyword>
<dbReference type="EMBL" id="CP003362">
    <property type="protein sequence ID" value="AGB49672.1"/>
    <property type="molecule type" value="Genomic_DNA"/>
</dbReference>
<dbReference type="OrthoDB" id="133743at2157"/>
<dbReference type="Proteomes" id="UP000010866">
    <property type="component" value="Chromosome"/>
</dbReference>
<dbReference type="Gene3D" id="3.30.160.250">
    <property type="match status" value="1"/>
</dbReference>
<dbReference type="SUPFAM" id="SSF143100">
    <property type="entry name" value="TTHA1013/TTHA0281-like"/>
    <property type="match status" value="1"/>
</dbReference>
<dbReference type="PANTHER" id="PTHR34504:SF2">
    <property type="entry name" value="UPF0150 PROTEIN SSL0259"/>
    <property type="match status" value="1"/>
</dbReference>
<dbReference type="RefSeq" id="WP_015324837.1">
    <property type="nucleotide sequence ID" value="NC_019977.1"/>
</dbReference>
<dbReference type="AlphaFoldDB" id="L0KW37"/>
<accession>L0KW37</accession>
<evidence type="ECO:0000259" key="1">
    <source>
        <dbReference type="Pfam" id="PF15919"/>
    </source>
</evidence>
<gene>
    <name evidence="2" type="ordered locus">Metho_1466</name>
</gene>
<dbReference type="InterPro" id="IPR035069">
    <property type="entry name" value="TTHA1013/TTHA0281-like"/>
</dbReference>
<evidence type="ECO:0000313" key="2">
    <source>
        <dbReference type="EMBL" id="AGB49672.1"/>
    </source>
</evidence>
<name>L0KW37_METHD</name>
<dbReference type="InterPro" id="IPR051404">
    <property type="entry name" value="TA_system_antitoxin"/>
</dbReference>
<reference evidence="3" key="1">
    <citation type="submission" date="2012-02" db="EMBL/GenBank/DDBJ databases">
        <title>Complete sequence of chromosome of Methanomethylovorans hollandica DSM 15978.</title>
        <authorList>
            <person name="Lucas S."/>
            <person name="Copeland A."/>
            <person name="Lapidus A."/>
            <person name="Glavina del Rio T."/>
            <person name="Dalin E."/>
            <person name="Tice H."/>
            <person name="Bruce D."/>
            <person name="Goodwin L."/>
            <person name="Pitluck S."/>
            <person name="Peters L."/>
            <person name="Mikhailova N."/>
            <person name="Held B."/>
            <person name="Kyrpides N."/>
            <person name="Mavromatis K."/>
            <person name="Ivanova N."/>
            <person name="Brettin T."/>
            <person name="Detter J.C."/>
            <person name="Han C."/>
            <person name="Larimer F."/>
            <person name="Land M."/>
            <person name="Hauser L."/>
            <person name="Markowitz V."/>
            <person name="Cheng J.-F."/>
            <person name="Hugenholtz P."/>
            <person name="Woyke T."/>
            <person name="Wu D."/>
            <person name="Spring S."/>
            <person name="Schroeder M."/>
            <person name="Brambilla E."/>
            <person name="Klenk H.-P."/>
            <person name="Eisen J.A."/>
        </authorList>
    </citation>
    <scope>NUCLEOTIDE SEQUENCE [LARGE SCALE GENOMIC DNA]</scope>
    <source>
        <strain evidence="3">DSM 15978 / NBRC 107637 / DMS1</strain>
    </source>
</reference>
<dbReference type="KEGG" id="mhz:Metho_1466"/>
<dbReference type="PANTHER" id="PTHR34504">
    <property type="entry name" value="ANTITOXIN HICB"/>
    <property type="match status" value="1"/>
</dbReference>
<dbReference type="HOGENOM" id="CLU_114047_2_2_2"/>